<dbReference type="Proteomes" id="UP000055019">
    <property type="component" value="Unassembled WGS sequence"/>
</dbReference>
<proteinExistence type="predicted"/>
<gene>
    <name evidence="2" type="ORF">AWB74_04941</name>
</gene>
<dbReference type="AlphaFoldDB" id="A0A158K572"/>
<evidence type="ECO:0000313" key="2">
    <source>
        <dbReference type="EMBL" id="SAL76115.1"/>
    </source>
</evidence>
<comment type="caution">
    <text evidence="2">The sequence shown here is derived from an EMBL/GenBank/DDBJ whole genome shotgun (WGS) entry which is preliminary data.</text>
</comment>
<reference evidence="2" key="1">
    <citation type="submission" date="2016-01" db="EMBL/GenBank/DDBJ databases">
        <authorList>
            <person name="Peeters C."/>
        </authorList>
    </citation>
    <scope>NUCLEOTIDE SEQUENCE [LARGE SCALE GENOMIC DNA]</scope>
    <source>
        <strain evidence="2">LMG 29317</strain>
    </source>
</reference>
<accession>A0A158K572</accession>
<dbReference type="EMBL" id="FCOM02000025">
    <property type="protein sequence ID" value="SAL76115.1"/>
    <property type="molecule type" value="Genomic_DNA"/>
</dbReference>
<evidence type="ECO:0000256" key="1">
    <source>
        <dbReference type="SAM" id="MobiDB-lite"/>
    </source>
</evidence>
<dbReference type="RefSeq" id="WP_061149311.1">
    <property type="nucleotide sequence ID" value="NZ_FCOM02000025.1"/>
</dbReference>
<protein>
    <submittedName>
        <fullName evidence="2">Uncharacterized protein</fullName>
    </submittedName>
</protein>
<name>A0A158K572_9BURK</name>
<dbReference type="OrthoDB" id="9115117at2"/>
<organism evidence="2 3">
    <name type="scientific">Caballeronia arvi</name>
    <dbReference type="NCBI Taxonomy" id="1777135"/>
    <lineage>
        <taxon>Bacteria</taxon>
        <taxon>Pseudomonadati</taxon>
        <taxon>Pseudomonadota</taxon>
        <taxon>Betaproteobacteria</taxon>
        <taxon>Burkholderiales</taxon>
        <taxon>Burkholderiaceae</taxon>
        <taxon>Caballeronia</taxon>
    </lineage>
</organism>
<sequence>MQKVELEESTERRCTLYSETGYEDEHRSSYAFSLLSEAERRKQREQDKEDFLEWFWLSPLAGGLAGDVGVEELDALGEFAIENGLTRGHSRDTHEQLEEAVKEAVEDDLVIPVIDRADDWGGGYVPADASQMSTLPDGPRVPGDLFPPLSGAFGSGEAIVPGPYQPSKQEALLKAARSAGSGAVGGGDGGGFDWLGAAEAAAGALLGGTASDNDSGGDPMLRSFSDGVGSSLLGDAQPFDYQPDIPDGDVDELSGMPFNGEPGAWISSMPGTMPQLRQYGPIGTPLTDFDLEAHHGNPNPHAHNWDGYSRDDGAPVSLLPW</sequence>
<feature type="region of interest" description="Disordered" evidence="1">
    <location>
        <begin position="294"/>
        <end position="321"/>
    </location>
</feature>
<keyword evidence="3" id="KW-1185">Reference proteome</keyword>
<evidence type="ECO:0000313" key="3">
    <source>
        <dbReference type="Proteomes" id="UP000055019"/>
    </source>
</evidence>
<feature type="region of interest" description="Disordered" evidence="1">
    <location>
        <begin position="211"/>
        <end position="249"/>
    </location>
</feature>